<reference evidence="1 2" key="1">
    <citation type="journal article" date="2019" name="ACS Chem. Biol.">
        <title>Identification and Mobilization of a Cryptic Antibiotic Biosynthesis Gene Locus from a Human-Pathogenic Nocardia Isolate.</title>
        <authorList>
            <person name="Herisse M."/>
            <person name="Ishida K."/>
            <person name="Porter J.L."/>
            <person name="Howden B."/>
            <person name="Hertweck C."/>
            <person name="Stinear T.P."/>
            <person name="Pidot S.J."/>
        </authorList>
    </citation>
    <scope>NUCLEOTIDE SEQUENCE [LARGE SCALE GENOMIC DNA]</scope>
    <source>
        <strain evidence="1 2">AUSMDU00012717</strain>
    </source>
</reference>
<dbReference type="EMBL" id="CP046172">
    <property type="protein sequence ID" value="QIS09247.1"/>
    <property type="molecule type" value="Genomic_DNA"/>
</dbReference>
<name>A0A6G9Y827_9NOCA</name>
<proteinExistence type="predicted"/>
<dbReference type="AlphaFoldDB" id="A0A6G9Y827"/>
<sequence>MYRSGRGPVARRAVRLIEIMNDAKGFEMQADFIDYLTWDVRNDVAYLALRQNRPGDRHSARTMQVTDDTGAVVAVLDFGPDGELIGIEFLAAQVQLGNALKAAARVAND</sequence>
<evidence type="ECO:0000313" key="1">
    <source>
        <dbReference type="EMBL" id="QIS09247.1"/>
    </source>
</evidence>
<dbReference type="KEGG" id="nah:F5544_06680"/>
<protein>
    <submittedName>
        <fullName evidence="1">DUF2283 domain-containing protein</fullName>
    </submittedName>
</protein>
<gene>
    <name evidence="1" type="ORF">F5544_06680</name>
</gene>
<organism evidence="1 2">
    <name type="scientific">Nocardia arthritidis</name>
    <dbReference type="NCBI Taxonomy" id="228602"/>
    <lineage>
        <taxon>Bacteria</taxon>
        <taxon>Bacillati</taxon>
        <taxon>Actinomycetota</taxon>
        <taxon>Actinomycetes</taxon>
        <taxon>Mycobacteriales</taxon>
        <taxon>Nocardiaceae</taxon>
        <taxon>Nocardia</taxon>
    </lineage>
</organism>
<dbReference type="Proteomes" id="UP000503540">
    <property type="component" value="Chromosome"/>
</dbReference>
<evidence type="ECO:0000313" key="2">
    <source>
        <dbReference type="Proteomes" id="UP000503540"/>
    </source>
</evidence>
<accession>A0A6G9Y827</accession>
<keyword evidence="2" id="KW-1185">Reference proteome</keyword>